<name>A0A0B6YJN7_9EUPU</name>
<organism evidence="1">
    <name type="scientific">Arion vulgaris</name>
    <dbReference type="NCBI Taxonomy" id="1028688"/>
    <lineage>
        <taxon>Eukaryota</taxon>
        <taxon>Metazoa</taxon>
        <taxon>Spiralia</taxon>
        <taxon>Lophotrochozoa</taxon>
        <taxon>Mollusca</taxon>
        <taxon>Gastropoda</taxon>
        <taxon>Heterobranchia</taxon>
        <taxon>Euthyneura</taxon>
        <taxon>Panpulmonata</taxon>
        <taxon>Eupulmonata</taxon>
        <taxon>Stylommatophora</taxon>
        <taxon>Helicina</taxon>
        <taxon>Arionoidea</taxon>
        <taxon>Arionidae</taxon>
        <taxon>Arion</taxon>
    </lineage>
</organism>
<reference evidence="1" key="1">
    <citation type="submission" date="2014-12" db="EMBL/GenBank/DDBJ databases">
        <title>Insight into the proteome of Arion vulgaris.</title>
        <authorList>
            <person name="Aradska J."/>
            <person name="Bulat T."/>
            <person name="Smidak R."/>
            <person name="Sarate P."/>
            <person name="Gangsoo J."/>
            <person name="Sialana F."/>
            <person name="Bilban M."/>
            <person name="Lubec G."/>
        </authorList>
    </citation>
    <scope>NUCLEOTIDE SEQUENCE</scope>
    <source>
        <tissue evidence="1">Skin</tissue>
    </source>
</reference>
<feature type="non-terminal residue" evidence="1">
    <location>
        <position position="55"/>
    </location>
</feature>
<evidence type="ECO:0000313" key="1">
    <source>
        <dbReference type="EMBL" id="CEK56407.1"/>
    </source>
</evidence>
<sequence length="55" mass="6028">MTNIAILKEVNSHRKLNISLPLSLSLLPETILALSAEANAHHSTLFLAILRIIDP</sequence>
<proteinExistence type="predicted"/>
<dbReference type="EMBL" id="HACG01009542">
    <property type="protein sequence ID" value="CEK56407.1"/>
    <property type="molecule type" value="Transcribed_RNA"/>
</dbReference>
<accession>A0A0B6YJN7</accession>
<protein>
    <submittedName>
        <fullName evidence="1">Uncharacterized protein</fullName>
    </submittedName>
</protein>
<dbReference type="AlphaFoldDB" id="A0A0B6YJN7"/>
<gene>
    <name evidence="1" type="primary">ORF27569</name>
</gene>